<dbReference type="InterPro" id="IPR000101">
    <property type="entry name" value="GGT_peptidase"/>
</dbReference>
<proteinExistence type="predicted"/>
<evidence type="ECO:0000313" key="2">
    <source>
        <dbReference type="Proteomes" id="UP001159427"/>
    </source>
</evidence>
<dbReference type="InterPro" id="IPR043138">
    <property type="entry name" value="GGT_lsub"/>
</dbReference>
<dbReference type="Gene3D" id="1.10.246.130">
    <property type="match status" value="1"/>
</dbReference>
<accession>A0ABN8M3L8</accession>
<organism evidence="1 2">
    <name type="scientific">Porites evermanni</name>
    <dbReference type="NCBI Taxonomy" id="104178"/>
    <lineage>
        <taxon>Eukaryota</taxon>
        <taxon>Metazoa</taxon>
        <taxon>Cnidaria</taxon>
        <taxon>Anthozoa</taxon>
        <taxon>Hexacorallia</taxon>
        <taxon>Scleractinia</taxon>
        <taxon>Fungiina</taxon>
        <taxon>Poritidae</taxon>
        <taxon>Porites</taxon>
    </lineage>
</organism>
<comment type="caution">
    <text evidence="1">The sequence shown here is derived from an EMBL/GenBank/DDBJ whole genome shotgun (WGS) entry which is preliminary data.</text>
</comment>
<keyword evidence="2" id="KW-1185">Reference proteome</keyword>
<dbReference type="PANTHER" id="PTHR11686:SF9">
    <property type="entry name" value="RE13973P"/>
    <property type="match status" value="1"/>
</dbReference>
<evidence type="ECO:0000313" key="1">
    <source>
        <dbReference type="EMBL" id="CAH3024187.1"/>
    </source>
</evidence>
<gene>
    <name evidence="1" type="ORF">PEVE_00021916</name>
</gene>
<evidence type="ECO:0008006" key="3">
    <source>
        <dbReference type="Google" id="ProtNLM"/>
    </source>
</evidence>
<dbReference type="InterPro" id="IPR043137">
    <property type="entry name" value="GGT_ssub_C"/>
</dbReference>
<sequence length="404" mass="45079">MVEKIKEDKGLRELLLDKNDKPLKEGTIIKNEQYAMTLEKIRDNPESFYNGPLAKSISQDITELIPDEPKKGQVTEEDLRNYQTEIREPLESELAGMKMHLTPPPTSGAVLGLILNILKGYNMTSSARDGTDASVLTYHRIIEAFKFGYAWRSRLGDPDINMDKKINEIAQKMIDKQLGDKLRKLIQDDQTQDNVSYYARFYSDADYGTTHLAVLAKNGDAVSVTSTINHRFGCKFRSNLTGIIYNNQMADFDDPNDTEIDGVYPSEVNSPYPGKRPFSSMSGAILTDNKGDVQLVIGASGGKRITTAVSLVLMNMLWFGKDISQAVDDPRIHEELVPKMDVEVENNKDYRLPEDIQDGLRALGHNVTVASDTAFAVVQAVYRKTVEEIYAKSDPRKFGAPAGG</sequence>
<dbReference type="PANTHER" id="PTHR11686">
    <property type="entry name" value="GAMMA GLUTAMYL TRANSPEPTIDASE"/>
    <property type="match status" value="1"/>
</dbReference>
<protein>
    <recommendedName>
        <fullName evidence="3">Gamma-glutamyltranspeptidase 1</fullName>
    </recommendedName>
</protein>
<dbReference type="Proteomes" id="UP001159427">
    <property type="component" value="Unassembled WGS sequence"/>
</dbReference>
<dbReference type="InterPro" id="IPR029055">
    <property type="entry name" value="Ntn_hydrolases_N"/>
</dbReference>
<dbReference type="SUPFAM" id="SSF56235">
    <property type="entry name" value="N-terminal nucleophile aminohydrolases (Ntn hydrolases)"/>
    <property type="match status" value="1"/>
</dbReference>
<dbReference type="Pfam" id="PF01019">
    <property type="entry name" value="G_glu_transpept"/>
    <property type="match status" value="1"/>
</dbReference>
<dbReference type="PRINTS" id="PR01210">
    <property type="entry name" value="GGTRANSPTASE"/>
</dbReference>
<dbReference type="Gene3D" id="3.60.20.40">
    <property type="match status" value="1"/>
</dbReference>
<dbReference type="EMBL" id="CALNXI010000293">
    <property type="protein sequence ID" value="CAH3024187.1"/>
    <property type="molecule type" value="Genomic_DNA"/>
</dbReference>
<reference evidence="1 2" key="1">
    <citation type="submission" date="2022-05" db="EMBL/GenBank/DDBJ databases">
        <authorList>
            <consortium name="Genoscope - CEA"/>
            <person name="William W."/>
        </authorList>
    </citation>
    <scope>NUCLEOTIDE SEQUENCE [LARGE SCALE GENOMIC DNA]</scope>
</reference>
<name>A0ABN8M3L8_9CNID</name>